<evidence type="ECO:0000256" key="1">
    <source>
        <dbReference type="ARBA" id="ARBA00004123"/>
    </source>
</evidence>
<dbReference type="CDD" id="cd14705">
    <property type="entry name" value="bZIP_Zip1"/>
    <property type="match status" value="1"/>
</dbReference>
<dbReference type="GO" id="GO:0005634">
    <property type="term" value="C:nucleus"/>
    <property type="evidence" value="ECO:0007669"/>
    <property type="project" value="UniProtKB-SubCell"/>
</dbReference>
<sequence>MENQGFPPTSYPNGHSPNFPANSSVKHHDPFASGTQFFNTEFVPISPSETQEPDSAIAAHLLAVEEEKRRRNTAASARFRQKKKEREQALEKTAMEMTEKVRGLEQKVGQLELENKWLRGLIVERRRKMSSMMEDDAGEGSGSSRKSGDGKKSRKKGSTDVETEKSLHKGNDGVEDE</sequence>
<dbReference type="GO" id="GO:0001228">
    <property type="term" value="F:DNA-binding transcription activator activity, RNA polymerase II-specific"/>
    <property type="evidence" value="ECO:0007669"/>
    <property type="project" value="TreeGrafter"/>
</dbReference>
<feature type="compositionally biased region" description="Polar residues" evidence="6">
    <location>
        <begin position="1"/>
        <end position="24"/>
    </location>
</feature>
<keyword evidence="2" id="KW-0805">Transcription regulation</keyword>
<evidence type="ECO:0000313" key="8">
    <source>
        <dbReference type="EMBL" id="KIW00730.1"/>
    </source>
</evidence>
<accession>A0A0D2A2X0</accession>
<dbReference type="Proteomes" id="UP000053259">
    <property type="component" value="Unassembled WGS sequence"/>
</dbReference>
<dbReference type="GO" id="GO:0000977">
    <property type="term" value="F:RNA polymerase II transcription regulatory region sequence-specific DNA binding"/>
    <property type="evidence" value="ECO:0007669"/>
    <property type="project" value="TreeGrafter"/>
</dbReference>
<dbReference type="HOGENOM" id="CLU_1519025_0_0_1"/>
<evidence type="ECO:0000256" key="3">
    <source>
        <dbReference type="ARBA" id="ARBA00023125"/>
    </source>
</evidence>
<feature type="compositionally biased region" description="Basic and acidic residues" evidence="6">
    <location>
        <begin position="146"/>
        <end position="177"/>
    </location>
</feature>
<dbReference type="GeneID" id="27315688"/>
<evidence type="ECO:0000259" key="7">
    <source>
        <dbReference type="PROSITE" id="PS50217"/>
    </source>
</evidence>
<dbReference type="InParanoid" id="A0A0D2A2X0"/>
<dbReference type="Gene3D" id="1.20.5.170">
    <property type="match status" value="1"/>
</dbReference>
<dbReference type="Pfam" id="PF07716">
    <property type="entry name" value="bZIP_2"/>
    <property type="match status" value="1"/>
</dbReference>
<evidence type="ECO:0000256" key="2">
    <source>
        <dbReference type="ARBA" id="ARBA00023015"/>
    </source>
</evidence>
<feature type="region of interest" description="Disordered" evidence="6">
    <location>
        <begin position="129"/>
        <end position="177"/>
    </location>
</feature>
<evidence type="ECO:0000256" key="6">
    <source>
        <dbReference type="SAM" id="MobiDB-lite"/>
    </source>
</evidence>
<name>A0A0D2A2X0_9PEZI</name>
<dbReference type="SMART" id="SM00338">
    <property type="entry name" value="BRLZ"/>
    <property type="match status" value="1"/>
</dbReference>
<reference evidence="8 9" key="1">
    <citation type="submission" date="2015-01" db="EMBL/GenBank/DDBJ databases">
        <title>The Genome Sequence of Ochroconis gallopava CBS43764.</title>
        <authorList>
            <consortium name="The Broad Institute Genomics Platform"/>
            <person name="Cuomo C."/>
            <person name="de Hoog S."/>
            <person name="Gorbushina A."/>
            <person name="Stielow B."/>
            <person name="Teixiera M."/>
            <person name="Abouelleil A."/>
            <person name="Chapman S.B."/>
            <person name="Priest M."/>
            <person name="Young S.K."/>
            <person name="Wortman J."/>
            <person name="Nusbaum C."/>
            <person name="Birren B."/>
        </authorList>
    </citation>
    <scope>NUCLEOTIDE SEQUENCE [LARGE SCALE GENOMIC DNA]</scope>
    <source>
        <strain evidence="8 9">CBS 43764</strain>
    </source>
</reference>
<dbReference type="InterPro" id="IPR004827">
    <property type="entry name" value="bZIP"/>
</dbReference>
<dbReference type="AlphaFoldDB" id="A0A0D2A2X0"/>
<keyword evidence="5" id="KW-0539">Nucleus</keyword>
<comment type="subcellular location">
    <subcellularLocation>
        <location evidence="1">Nucleus</location>
    </subcellularLocation>
</comment>
<proteinExistence type="predicted"/>
<protein>
    <recommendedName>
        <fullName evidence="7">BZIP domain-containing protein</fullName>
    </recommendedName>
</protein>
<gene>
    <name evidence="8" type="ORF">PV09_07715</name>
</gene>
<dbReference type="InterPro" id="IPR046347">
    <property type="entry name" value="bZIP_sf"/>
</dbReference>
<organism evidence="8 9">
    <name type="scientific">Verruconis gallopava</name>
    <dbReference type="NCBI Taxonomy" id="253628"/>
    <lineage>
        <taxon>Eukaryota</taxon>
        <taxon>Fungi</taxon>
        <taxon>Dikarya</taxon>
        <taxon>Ascomycota</taxon>
        <taxon>Pezizomycotina</taxon>
        <taxon>Dothideomycetes</taxon>
        <taxon>Pleosporomycetidae</taxon>
        <taxon>Venturiales</taxon>
        <taxon>Sympoventuriaceae</taxon>
        <taxon>Verruconis</taxon>
    </lineage>
</organism>
<dbReference type="RefSeq" id="XP_016210599.1">
    <property type="nucleotide sequence ID" value="XM_016361520.1"/>
</dbReference>
<dbReference type="VEuPathDB" id="FungiDB:PV09_07715"/>
<keyword evidence="4" id="KW-0804">Transcription</keyword>
<dbReference type="STRING" id="253628.A0A0D2A2X0"/>
<keyword evidence="3" id="KW-0238">DNA-binding</keyword>
<dbReference type="PROSITE" id="PS50217">
    <property type="entry name" value="BZIP"/>
    <property type="match status" value="1"/>
</dbReference>
<dbReference type="EMBL" id="KN847560">
    <property type="protein sequence ID" value="KIW00730.1"/>
    <property type="molecule type" value="Genomic_DNA"/>
</dbReference>
<dbReference type="SUPFAM" id="SSF57959">
    <property type="entry name" value="Leucine zipper domain"/>
    <property type="match status" value="1"/>
</dbReference>
<feature type="region of interest" description="Disordered" evidence="6">
    <location>
        <begin position="66"/>
        <end position="88"/>
    </location>
</feature>
<dbReference type="OrthoDB" id="1939598at2759"/>
<feature type="region of interest" description="Disordered" evidence="6">
    <location>
        <begin position="1"/>
        <end position="32"/>
    </location>
</feature>
<dbReference type="PANTHER" id="PTHR13044">
    <property type="entry name" value="ACTIVATING TRANSCRIPTION FACTOR ATF 4/5"/>
    <property type="match status" value="1"/>
</dbReference>
<evidence type="ECO:0000313" key="9">
    <source>
        <dbReference type="Proteomes" id="UP000053259"/>
    </source>
</evidence>
<evidence type="ECO:0000256" key="5">
    <source>
        <dbReference type="ARBA" id="ARBA00023242"/>
    </source>
</evidence>
<dbReference type="PANTHER" id="PTHR13044:SF14">
    <property type="entry name" value="CRYPTOCEPHAL, ISOFORM A"/>
    <property type="match status" value="1"/>
</dbReference>
<feature type="domain" description="BZIP" evidence="7">
    <location>
        <begin position="66"/>
        <end position="125"/>
    </location>
</feature>
<keyword evidence="9" id="KW-1185">Reference proteome</keyword>
<dbReference type="PROSITE" id="PS00036">
    <property type="entry name" value="BZIP_BASIC"/>
    <property type="match status" value="1"/>
</dbReference>
<evidence type="ECO:0000256" key="4">
    <source>
        <dbReference type="ARBA" id="ARBA00023163"/>
    </source>
</evidence>